<dbReference type="AlphaFoldDB" id="A0A0N5AWV2"/>
<keyword evidence="1" id="KW-0732">Signal</keyword>
<protein>
    <submittedName>
        <fullName evidence="3">Uncharacterized protein</fullName>
    </submittedName>
</protein>
<feature type="chain" id="PRO_5005893515" evidence="1">
    <location>
        <begin position="26"/>
        <end position="103"/>
    </location>
</feature>
<proteinExistence type="predicted"/>
<name>A0A0N5AWV2_9BILA</name>
<feature type="signal peptide" evidence="1">
    <location>
        <begin position="1"/>
        <end position="25"/>
    </location>
</feature>
<sequence length="103" mass="11824">MKSKKLTCALVERIGLLLLLKYAAWQQHLNNLKVRKRQRKPIRKGGGDATGREYLQLAAKTEAGNNDQEDEIKSVDCETDGKGEKSWKRRRKDGFIIIKRVTN</sequence>
<evidence type="ECO:0000313" key="2">
    <source>
        <dbReference type="Proteomes" id="UP000046393"/>
    </source>
</evidence>
<organism evidence="2 3">
    <name type="scientific">Syphacia muris</name>
    <dbReference type="NCBI Taxonomy" id="451379"/>
    <lineage>
        <taxon>Eukaryota</taxon>
        <taxon>Metazoa</taxon>
        <taxon>Ecdysozoa</taxon>
        <taxon>Nematoda</taxon>
        <taxon>Chromadorea</taxon>
        <taxon>Rhabditida</taxon>
        <taxon>Spirurina</taxon>
        <taxon>Oxyuridomorpha</taxon>
        <taxon>Oxyuroidea</taxon>
        <taxon>Oxyuridae</taxon>
        <taxon>Syphacia</taxon>
    </lineage>
</organism>
<evidence type="ECO:0000256" key="1">
    <source>
        <dbReference type="SAM" id="SignalP"/>
    </source>
</evidence>
<reference evidence="3" key="1">
    <citation type="submission" date="2017-02" db="UniProtKB">
        <authorList>
            <consortium name="WormBaseParasite"/>
        </authorList>
    </citation>
    <scope>IDENTIFICATION</scope>
</reference>
<dbReference type="Proteomes" id="UP000046393">
    <property type="component" value="Unplaced"/>
</dbReference>
<evidence type="ECO:0000313" key="3">
    <source>
        <dbReference type="WBParaSite" id="SMUV_0000941401-mRNA-1"/>
    </source>
</evidence>
<accession>A0A0N5AWV2</accession>
<dbReference type="WBParaSite" id="SMUV_0000941401-mRNA-1">
    <property type="protein sequence ID" value="SMUV_0000941401-mRNA-1"/>
    <property type="gene ID" value="SMUV_0000941401"/>
</dbReference>
<keyword evidence="2" id="KW-1185">Reference proteome</keyword>